<keyword evidence="2" id="KW-1185">Reference proteome</keyword>
<reference evidence="1 2" key="1">
    <citation type="submission" date="2019-06" db="EMBL/GenBank/DDBJ databases">
        <title>A chromosomal-level reference genome of Carpinus fangiana (Coryloideae, Betulaceae).</title>
        <authorList>
            <person name="Yang X."/>
            <person name="Wang Z."/>
            <person name="Zhang L."/>
            <person name="Hao G."/>
            <person name="Liu J."/>
            <person name="Yang Y."/>
        </authorList>
    </citation>
    <scope>NUCLEOTIDE SEQUENCE [LARGE SCALE GENOMIC DNA]</scope>
    <source>
        <strain evidence="1">Cfa_2016G</strain>
        <tissue evidence="1">Leaf</tissue>
    </source>
</reference>
<dbReference type="AlphaFoldDB" id="A0A5N6KSM5"/>
<name>A0A5N6KSM5_9ROSI</name>
<evidence type="ECO:0000313" key="2">
    <source>
        <dbReference type="Proteomes" id="UP000327013"/>
    </source>
</evidence>
<dbReference type="Proteomes" id="UP000327013">
    <property type="component" value="Unassembled WGS sequence"/>
</dbReference>
<proteinExistence type="predicted"/>
<evidence type="ECO:0000313" key="1">
    <source>
        <dbReference type="EMBL" id="KAB8342977.1"/>
    </source>
</evidence>
<sequence>MFRPLVQGARCAARAVAFSRPVIARPVTIKSIARSQFPAVSSVRWYAAAGGMSKQEVEGRILDLLKGFDKVKDASKVFKTYSQHAESLLPVYSSRSSSPLLLTSRMTWDWTRSIPLKLLWPLRRSVQPIPTLYHFPADAPTGVQH</sequence>
<gene>
    <name evidence="1" type="ORF">FH972_022572</name>
</gene>
<comment type="caution">
    <text evidence="1">The sequence shown here is derived from an EMBL/GenBank/DDBJ whole genome shotgun (WGS) entry which is preliminary data.</text>
</comment>
<dbReference type="EMBL" id="VIBQ01000012">
    <property type="protein sequence ID" value="KAB8342977.1"/>
    <property type="molecule type" value="Genomic_DNA"/>
</dbReference>
<accession>A0A5N6KSM5</accession>
<dbReference type="OrthoDB" id="448946at2759"/>
<protein>
    <submittedName>
        <fullName evidence="1">Uncharacterized protein</fullName>
    </submittedName>
</protein>
<organism evidence="1 2">
    <name type="scientific">Carpinus fangiana</name>
    <dbReference type="NCBI Taxonomy" id="176857"/>
    <lineage>
        <taxon>Eukaryota</taxon>
        <taxon>Viridiplantae</taxon>
        <taxon>Streptophyta</taxon>
        <taxon>Embryophyta</taxon>
        <taxon>Tracheophyta</taxon>
        <taxon>Spermatophyta</taxon>
        <taxon>Magnoliopsida</taxon>
        <taxon>eudicotyledons</taxon>
        <taxon>Gunneridae</taxon>
        <taxon>Pentapetalae</taxon>
        <taxon>rosids</taxon>
        <taxon>fabids</taxon>
        <taxon>Fagales</taxon>
        <taxon>Betulaceae</taxon>
        <taxon>Carpinus</taxon>
    </lineage>
</organism>